<reference evidence="1" key="1">
    <citation type="submission" date="2014-09" db="EMBL/GenBank/DDBJ databases">
        <authorList>
            <person name="Magalhaes I.L.F."/>
            <person name="Oliveira U."/>
            <person name="Santos F.R."/>
            <person name="Vidigal T.H.D.A."/>
            <person name="Brescovit A.D."/>
            <person name="Santos A.J."/>
        </authorList>
    </citation>
    <scope>NUCLEOTIDE SEQUENCE</scope>
    <source>
        <tissue evidence="1">Shoot tissue taken approximately 20 cm above the soil surface</tissue>
    </source>
</reference>
<accession>A0A0A9SHS3</accession>
<protein>
    <submittedName>
        <fullName evidence="1">Uncharacterized protein</fullName>
    </submittedName>
</protein>
<name>A0A0A9SHS3_ARUDO</name>
<sequence length="68" mass="7393">MRLTFLWGLKSMQAVCKVGSRLQVALLLASILMLKASPSGFGLSPVNPERLCGLPTGMIPRSLVARFY</sequence>
<dbReference type="AlphaFoldDB" id="A0A0A9SHS3"/>
<reference evidence="1" key="2">
    <citation type="journal article" date="2015" name="Data Brief">
        <title>Shoot transcriptome of the giant reed, Arundo donax.</title>
        <authorList>
            <person name="Barrero R.A."/>
            <person name="Guerrero F.D."/>
            <person name="Moolhuijzen P."/>
            <person name="Goolsby J.A."/>
            <person name="Tidwell J."/>
            <person name="Bellgard S.E."/>
            <person name="Bellgard M.I."/>
        </authorList>
    </citation>
    <scope>NUCLEOTIDE SEQUENCE</scope>
    <source>
        <tissue evidence="1">Shoot tissue taken approximately 20 cm above the soil surface</tissue>
    </source>
</reference>
<organism evidence="1">
    <name type="scientific">Arundo donax</name>
    <name type="common">Giant reed</name>
    <name type="synonym">Donax arundinaceus</name>
    <dbReference type="NCBI Taxonomy" id="35708"/>
    <lineage>
        <taxon>Eukaryota</taxon>
        <taxon>Viridiplantae</taxon>
        <taxon>Streptophyta</taxon>
        <taxon>Embryophyta</taxon>
        <taxon>Tracheophyta</taxon>
        <taxon>Spermatophyta</taxon>
        <taxon>Magnoliopsida</taxon>
        <taxon>Liliopsida</taxon>
        <taxon>Poales</taxon>
        <taxon>Poaceae</taxon>
        <taxon>PACMAD clade</taxon>
        <taxon>Arundinoideae</taxon>
        <taxon>Arundineae</taxon>
        <taxon>Arundo</taxon>
    </lineage>
</organism>
<evidence type="ECO:0000313" key="1">
    <source>
        <dbReference type="EMBL" id="JAD61570.1"/>
    </source>
</evidence>
<dbReference type="EMBL" id="GBRH01236325">
    <property type="protein sequence ID" value="JAD61570.1"/>
    <property type="molecule type" value="Transcribed_RNA"/>
</dbReference>
<proteinExistence type="predicted"/>